<comment type="caution">
    <text evidence="11">The sequence shown here is derived from an EMBL/GenBank/DDBJ whole genome shotgun (WGS) entry which is preliminary data.</text>
</comment>
<evidence type="ECO:0000256" key="10">
    <source>
        <dbReference type="RuleBase" id="RU368065"/>
    </source>
</evidence>
<keyword evidence="10" id="KW-0333">Golgi apparatus</keyword>
<dbReference type="InterPro" id="IPR007290">
    <property type="entry name" value="Arv1"/>
</dbReference>
<dbReference type="OrthoDB" id="2192830at2759"/>
<keyword evidence="4 10" id="KW-0812">Transmembrane</keyword>
<keyword evidence="3 10" id="KW-0813">Transport</keyword>
<evidence type="ECO:0000256" key="8">
    <source>
        <dbReference type="ARBA" id="ARBA00023098"/>
    </source>
</evidence>
<feature type="non-terminal residue" evidence="11">
    <location>
        <position position="97"/>
    </location>
</feature>
<comment type="similarity">
    <text evidence="2 10">Belongs to the ARV1 family.</text>
</comment>
<feature type="non-terminal residue" evidence="11">
    <location>
        <position position="1"/>
    </location>
</feature>
<keyword evidence="10" id="KW-0746">Sphingolipid metabolism</keyword>
<accession>A0A9N9JHL3</accession>
<evidence type="ECO:0000256" key="2">
    <source>
        <dbReference type="ARBA" id="ARBA00009187"/>
    </source>
</evidence>
<name>A0A9N9JHL3_9GLOM</name>
<keyword evidence="7 10" id="KW-0445">Lipid transport</keyword>
<dbReference type="AlphaFoldDB" id="A0A9N9JHL3"/>
<keyword evidence="6 10" id="KW-1133">Transmembrane helix</keyword>
<evidence type="ECO:0000256" key="9">
    <source>
        <dbReference type="ARBA" id="ARBA00023136"/>
    </source>
</evidence>
<feature type="transmembrane region" description="Helical" evidence="10">
    <location>
        <begin position="55"/>
        <end position="73"/>
    </location>
</feature>
<comment type="caution">
    <text evidence="10">Lacks conserved residue(s) required for the propagation of feature annotation.</text>
</comment>
<dbReference type="Proteomes" id="UP000789342">
    <property type="component" value="Unassembled WGS sequence"/>
</dbReference>
<evidence type="ECO:0000256" key="1">
    <source>
        <dbReference type="ARBA" id="ARBA00004477"/>
    </source>
</evidence>
<gene>
    <name evidence="11" type="ORF">AMORRO_LOCUS17481</name>
</gene>
<dbReference type="GO" id="GO:0005789">
    <property type="term" value="C:endoplasmic reticulum membrane"/>
    <property type="evidence" value="ECO:0007669"/>
    <property type="project" value="UniProtKB-SubCell"/>
</dbReference>
<evidence type="ECO:0000313" key="12">
    <source>
        <dbReference type="Proteomes" id="UP000789342"/>
    </source>
</evidence>
<keyword evidence="9 10" id="KW-0472">Membrane</keyword>
<protein>
    <recommendedName>
        <fullName evidence="10">Protein ARV</fullName>
    </recommendedName>
</protein>
<dbReference type="GO" id="GO:0016125">
    <property type="term" value="P:sterol metabolic process"/>
    <property type="evidence" value="ECO:0007669"/>
    <property type="project" value="UniProtKB-UniRule"/>
</dbReference>
<evidence type="ECO:0000256" key="3">
    <source>
        <dbReference type="ARBA" id="ARBA00022448"/>
    </source>
</evidence>
<dbReference type="GO" id="GO:0032366">
    <property type="term" value="P:intracellular sterol transport"/>
    <property type="evidence" value="ECO:0007669"/>
    <property type="project" value="UniProtKB-UniRule"/>
</dbReference>
<dbReference type="EMBL" id="CAJVPV010054210">
    <property type="protein sequence ID" value="CAG8782928.1"/>
    <property type="molecule type" value="Genomic_DNA"/>
</dbReference>
<dbReference type="PANTHER" id="PTHR14467">
    <property type="entry name" value="ARV1"/>
    <property type="match status" value="1"/>
</dbReference>
<keyword evidence="8 10" id="KW-0443">Lipid metabolism</keyword>
<dbReference type="GO" id="GO:0097036">
    <property type="term" value="P:regulation of plasma membrane sterol distribution"/>
    <property type="evidence" value="ECO:0007669"/>
    <property type="project" value="UniProtKB-UniRule"/>
</dbReference>
<sequence length="97" mass="11050">FIVFQFGVKLAVSIYIGDKYAIFKYNYITMALIISSFGKILLILMVIWDYNELEYSWLINIVVLTSNLEALAVLLDIDYLKAFGIMVFGLGLKVLAQ</sequence>
<dbReference type="Pfam" id="PF04161">
    <property type="entry name" value="Arv1"/>
    <property type="match status" value="1"/>
</dbReference>
<organism evidence="11 12">
    <name type="scientific">Acaulospora morrowiae</name>
    <dbReference type="NCBI Taxonomy" id="94023"/>
    <lineage>
        <taxon>Eukaryota</taxon>
        <taxon>Fungi</taxon>
        <taxon>Fungi incertae sedis</taxon>
        <taxon>Mucoromycota</taxon>
        <taxon>Glomeromycotina</taxon>
        <taxon>Glomeromycetes</taxon>
        <taxon>Diversisporales</taxon>
        <taxon>Acaulosporaceae</taxon>
        <taxon>Acaulospora</taxon>
    </lineage>
</organism>
<comment type="subcellular location">
    <subcellularLocation>
        <location evidence="1 10">Endoplasmic reticulum membrane</location>
        <topology evidence="1 10">Multi-pass membrane protein</topology>
    </subcellularLocation>
    <subcellularLocation>
        <location evidence="10">Golgi apparatus membrane</location>
        <topology evidence="10">Multi-pass membrane protein</topology>
    </subcellularLocation>
</comment>
<proteinExistence type="inferred from homology"/>
<dbReference type="PANTHER" id="PTHR14467:SF0">
    <property type="entry name" value="PROTEIN ARV1"/>
    <property type="match status" value="1"/>
</dbReference>
<reference evidence="11" key="1">
    <citation type="submission" date="2021-06" db="EMBL/GenBank/DDBJ databases">
        <authorList>
            <person name="Kallberg Y."/>
            <person name="Tangrot J."/>
            <person name="Rosling A."/>
        </authorList>
    </citation>
    <scope>NUCLEOTIDE SEQUENCE</scope>
    <source>
        <strain evidence="11">CL551</strain>
    </source>
</reference>
<evidence type="ECO:0000313" key="11">
    <source>
        <dbReference type="EMBL" id="CAG8782928.1"/>
    </source>
</evidence>
<comment type="function">
    <text evidence="10">Mediator of sterol homeostasis involved in sterol uptake, trafficking and distribution into membranes.</text>
</comment>
<keyword evidence="12" id="KW-1185">Reference proteome</keyword>
<dbReference type="GO" id="GO:0000139">
    <property type="term" value="C:Golgi membrane"/>
    <property type="evidence" value="ECO:0007669"/>
    <property type="project" value="UniProtKB-SubCell"/>
</dbReference>
<keyword evidence="5 10" id="KW-0256">Endoplasmic reticulum</keyword>
<dbReference type="GO" id="GO:0032541">
    <property type="term" value="C:cortical endoplasmic reticulum"/>
    <property type="evidence" value="ECO:0007669"/>
    <property type="project" value="TreeGrafter"/>
</dbReference>
<evidence type="ECO:0000256" key="4">
    <source>
        <dbReference type="ARBA" id="ARBA00022692"/>
    </source>
</evidence>
<evidence type="ECO:0000256" key="7">
    <source>
        <dbReference type="ARBA" id="ARBA00023055"/>
    </source>
</evidence>
<dbReference type="GO" id="GO:0006665">
    <property type="term" value="P:sphingolipid metabolic process"/>
    <property type="evidence" value="ECO:0007669"/>
    <property type="project" value="UniProtKB-UniRule"/>
</dbReference>
<feature type="transmembrane region" description="Helical" evidence="10">
    <location>
        <begin position="27"/>
        <end position="48"/>
    </location>
</feature>
<evidence type="ECO:0000256" key="5">
    <source>
        <dbReference type="ARBA" id="ARBA00022824"/>
    </source>
</evidence>
<evidence type="ECO:0000256" key="6">
    <source>
        <dbReference type="ARBA" id="ARBA00022989"/>
    </source>
</evidence>
<comment type="function">
    <text evidence="10">Regulates also the sphingolipid metabolism.</text>
</comment>